<accession>A0A498R6N5</accession>
<proteinExistence type="predicted"/>
<protein>
    <submittedName>
        <fullName evidence="3">Phosphatidic acid phosphatase type 2/haloperoxidase</fullName>
    </submittedName>
</protein>
<keyword evidence="1" id="KW-0812">Transmembrane</keyword>
<reference evidence="3 4" key="1">
    <citation type="submission" date="2018-06" db="EMBL/GenBank/DDBJ databases">
        <authorList>
            <person name="Strepis N."/>
        </authorList>
    </citation>
    <scope>NUCLEOTIDE SEQUENCE [LARGE SCALE GENOMIC DNA]</scope>
    <source>
        <strain evidence="3">LUCI</strain>
    </source>
</reference>
<keyword evidence="1" id="KW-0472">Membrane</keyword>
<sequence>MPIWEWMRDKSSWSKAMAMALLVGSITAGIVNGMPKSDNLTVFRIADFLGGPGNNLFLILTNFLIIGWAWRKRLRSIISLTLKLDFFVWVVVQGTKLIHFGPWTRRPNGGAGGFPSGHATHAFGMAFLLTLFFPRFSWVWYGLAAAISWSRVETDWHSGFQVTAGILFGVVIVCVLVGQWLKHPESYIVKNTGDGYMDKVPTSQVPDAK</sequence>
<keyword evidence="4" id="KW-1185">Reference proteome</keyword>
<evidence type="ECO:0000256" key="1">
    <source>
        <dbReference type="SAM" id="Phobius"/>
    </source>
</evidence>
<keyword evidence="3" id="KW-0560">Oxidoreductase</keyword>
<dbReference type="EMBL" id="UPPP01000060">
    <property type="protein sequence ID" value="VBB05932.1"/>
    <property type="molecule type" value="Genomic_DNA"/>
</dbReference>
<dbReference type="InterPro" id="IPR036938">
    <property type="entry name" value="PAP2/HPO_sf"/>
</dbReference>
<dbReference type="InterPro" id="IPR000326">
    <property type="entry name" value="PAP2/HPO"/>
</dbReference>
<gene>
    <name evidence="3" type="ORF">LUCI_1143</name>
</gene>
<dbReference type="RefSeq" id="WP_122626895.1">
    <property type="nucleotide sequence ID" value="NZ_UPPP01000060.1"/>
</dbReference>
<feature type="transmembrane region" description="Helical" evidence="1">
    <location>
        <begin position="122"/>
        <end position="147"/>
    </location>
</feature>
<keyword evidence="1" id="KW-1133">Transmembrane helix</keyword>
<keyword evidence="3" id="KW-0575">Peroxidase</keyword>
<dbReference type="Gene3D" id="1.20.144.10">
    <property type="entry name" value="Phosphatidic acid phosphatase type 2/haloperoxidase"/>
    <property type="match status" value="1"/>
</dbReference>
<dbReference type="Proteomes" id="UP000277811">
    <property type="component" value="Unassembled WGS sequence"/>
</dbReference>
<evidence type="ECO:0000313" key="3">
    <source>
        <dbReference type="EMBL" id="VBB05932.1"/>
    </source>
</evidence>
<dbReference type="SMART" id="SM00014">
    <property type="entry name" value="acidPPc"/>
    <property type="match status" value="1"/>
</dbReference>
<dbReference type="OrthoDB" id="1683871at2"/>
<dbReference type="GO" id="GO:0004601">
    <property type="term" value="F:peroxidase activity"/>
    <property type="evidence" value="ECO:0007669"/>
    <property type="project" value="UniProtKB-KW"/>
</dbReference>
<dbReference type="Pfam" id="PF01569">
    <property type="entry name" value="PAP2"/>
    <property type="match status" value="1"/>
</dbReference>
<feature type="transmembrane region" description="Helical" evidence="1">
    <location>
        <begin position="49"/>
        <end position="70"/>
    </location>
</feature>
<organism evidence="3 4">
    <name type="scientific">Lucifera butyrica</name>
    <dbReference type="NCBI Taxonomy" id="1351585"/>
    <lineage>
        <taxon>Bacteria</taxon>
        <taxon>Bacillati</taxon>
        <taxon>Bacillota</taxon>
        <taxon>Negativicutes</taxon>
        <taxon>Veillonellales</taxon>
        <taxon>Veillonellaceae</taxon>
        <taxon>Lucifera</taxon>
    </lineage>
</organism>
<name>A0A498R6N5_9FIRM</name>
<dbReference type="AlphaFoldDB" id="A0A498R6N5"/>
<evidence type="ECO:0000313" key="4">
    <source>
        <dbReference type="Proteomes" id="UP000277811"/>
    </source>
</evidence>
<dbReference type="SUPFAM" id="SSF48317">
    <property type="entry name" value="Acid phosphatase/Vanadium-dependent haloperoxidase"/>
    <property type="match status" value="1"/>
</dbReference>
<feature type="transmembrane region" description="Helical" evidence="1">
    <location>
        <begin position="159"/>
        <end position="181"/>
    </location>
</feature>
<feature type="domain" description="Phosphatidic acid phosphatase type 2/haloperoxidase" evidence="2">
    <location>
        <begin position="58"/>
        <end position="177"/>
    </location>
</feature>
<evidence type="ECO:0000259" key="2">
    <source>
        <dbReference type="SMART" id="SM00014"/>
    </source>
</evidence>